<dbReference type="AlphaFoldDB" id="A0A0C9TCT3"/>
<dbReference type="EMBL" id="KN819549">
    <property type="protein sequence ID" value="KIJ08823.1"/>
    <property type="molecule type" value="Genomic_DNA"/>
</dbReference>
<reference evidence="3" key="2">
    <citation type="submission" date="2015-01" db="EMBL/GenBank/DDBJ databases">
        <title>Evolutionary Origins and Diversification of the Mycorrhizal Mutualists.</title>
        <authorList>
            <consortium name="DOE Joint Genome Institute"/>
            <consortium name="Mycorrhizal Genomics Consortium"/>
            <person name="Kohler A."/>
            <person name="Kuo A."/>
            <person name="Nagy L.G."/>
            <person name="Floudas D."/>
            <person name="Copeland A."/>
            <person name="Barry K.W."/>
            <person name="Cichocki N."/>
            <person name="Veneault-Fourrey C."/>
            <person name="LaButti K."/>
            <person name="Lindquist E.A."/>
            <person name="Lipzen A."/>
            <person name="Lundell T."/>
            <person name="Morin E."/>
            <person name="Murat C."/>
            <person name="Riley R."/>
            <person name="Ohm R."/>
            <person name="Sun H."/>
            <person name="Tunlid A."/>
            <person name="Henrissat B."/>
            <person name="Grigoriev I.V."/>
            <person name="Hibbett D.S."/>
            <person name="Martin F."/>
        </authorList>
    </citation>
    <scope>NUCLEOTIDE SEQUENCE [LARGE SCALE GENOMIC DNA]</scope>
    <source>
        <strain evidence="3">ATCC 200175</strain>
    </source>
</reference>
<evidence type="ECO:0000313" key="3">
    <source>
        <dbReference type="Proteomes" id="UP000053647"/>
    </source>
</evidence>
<dbReference type="OrthoDB" id="6359816at2759"/>
<accession>A0A0C9TCT3</accession>
<evidence type="ECO:0000256" key="1">
    <source>
        <dbReference type="SAM" id="MobiDB-lite"/>
    </source>
</evidence>
<dbReference type="Gene3D" id="3.30.710.10">
    <property type="entry name" value="Potassium Channel Kv1.1, Chain A"/>
    <property type="match status" value="1"/>
</dbReference>
<dbReference type="Proteomes" id="UP000053647">
    <property type="component" value="Unassembled WGS sequence"/>
</dbReference>
<organism evidence="2 3">
    <name type="scientific">Paxillus involutus ATCC 200175</name>
    <dbReference type="NCBI Taxonomy" id="664439"/>
    <lineage>
        <taxon>Eukaryota</taxon>
        <taxon>Fungi</taxon>
        <taxon>Dikarya</taxon>
        <taxon>Basidiomycota</taxon>
        <taxon>Agaricomycotina</taxon>
        <taxon>Agaricomycetes</taxon>
        <taxon>Agaricomycetidae</taxon>
        <taxon>Boletales</taxon>
        <taxon>Paxilineae</taxon>
        <taxon>Paxillaceae</taxon>
        <taxon>Paxillus</taxon>
    </lineage>
</organism>
<proteinExistence type="predicted"/>
<evidence type="ECO:0000313" key="2">
    <source>
        <dbReference type="EMBL" id="KIJ08823.1"/>
    </source>
</evidence>
<sequence>MDRGRIREREAASMHPGRRTTGPLNSYGASASSMGGMFITIDSASATGVSSGFVNETPEIPFAQLEPPRPSLPAPQSSTTVRFSRNTFIPKFANVGTETEDRTSLRVMFHTYNLTLSSYKAQLDTLLLKSLLGEELIHTQFYLFSSRSCKNEIIGNPRVLCVNNVIAAQSSSYFANLLGKEKGFSDAAIFDFDESQGFHDAISFRDYGYEDDSDLDDEDSDEGENLEITLDVNDSACEGKCSVKQGLDALLGHGDQRFTPVKSSSAPDDLAFNVIISGPLRPIQSRHIFVKDTAFRTWKALLLYLYTGRVTFFDLKSQGKAPMEALNCTDNPPRCSPKSMYRLACKVGLETLASQALEAICKRLTPTNIIRELSLVLPSRYPPILQAELDALFRNIDSAVVESALPSLFARIAKGEIPHGAAIMTGFYERVLKAHYSRRGNGRR</sequence>
<reference evidence="2 3" key="1">
    <citation type="submission" date="2014-06" db="EMBL/GenBank/DDBJ databases">
        <authorList>
            <consortium name="DOE Joint Genome Institute"/>
            <person name="Kuo A."/>
            <person name="Kohler A."/>
            <person name="Nagy L.G."/>
            <person name="Floudas D."/>
            <person name="Copeland A."/>
            <person name="Barry K.W."/>
            <person name="Cichocki N."/>
            <person name="Veneault-Fourrey C."/>
            <person name="LaButti K."/>
            <person name="Lindquist E.A."/>
            <person name="Lipzen A."/>
            <person name="Lundell T."/>
            <person name="Morin E."/>
            <person name="Murat C."/>
            <person name="Sun H."/>
            <person name="Tunlid A."/>
            <person name="Henrissat B."/>
            <person name="Grigoriev I.V."/>
            <person name="Hibbett D.S."/>
            <person name="Martin F."/>
            <person name="Nordberg H.P."/>
            <person name="Cantor M.N."/>
            <person name="Hua S.X."/>
        </authorList>
    </citation>
    <scope>NUCLEOTIDE SEQUENCE [LARGE SCALE GENOMIC DNA]</scope>
    <source>
        <strain evidence="2 3">ATCC 200175</strain>
    </source>
</reference>
<protein>
    <recommendedName>
        <fullName evidence="4">BTB domain-containing protein</fullName>
    </recommendedName>
</protein>
<feature type="compositionally biased region" description="Basic and acidic residues" evidence="1">
    <location>
        <begin position="1"/>
        <end position="12"/>
    </location>
</feature>
<dbReference type="HOGENOM" id="CLU_043561_1_0_1"/>
<evidence type="ECO:0008006" key="4">
    <source>
        <dbReference type="Google" id="ProtNLM"/>
    </source>
</evidence>
<gene>
    <name evidence="2" type="ORF">PAXINDRAFT_102434</name>
</gene>
<keyword evidence="3" id="KW-1185">Reference proteome</keyword>
<feature type="region of interest" description="Disordered" evidence="1">
    <location>
        <begin position="1"/>
        <end position="27"/>
    </location>
</feature>
<name>A0A0C9TCT3_PAXIN</name>
<dbReference type="InterPro" id="IPR011333">
    <property type="entry name" value="SKP1/BTB/POZ_sf"/>
</dbReference>